<dbReference type="RefSeq" id="WP_137276106.1">
    <property type="nucleotide sequence ID" value="NZ_QKNX01000002.1"/>
</dbReference>
<evidence type="ECO:0000313" key="2">
    <source>
        <dbReference type="EMBL" id="TKR26190.1"/>
    </source>
</evidence>
<dbReference type="PRINTS" id="PR00146">
    <property type="entry name" value="DHPICSNTHASE"/>
</dbReference>
<dbReference type="SMART" id="SM01130">
    <property type="entry name" value="DHDPS"/>
    <property type="match status" value="1"/>
</dbReference>
<dbReference type="AlphaFoldDB" id="A0A4U5JAJ9"/>
<feature type="binding site" evidence="1">
    <location>
        <position position="210"/>
    </location>
    <ligand>
        <name>pyruvate</name>
        <dbReference type="ChEBI" id="CHEBI:15361"/>
    </ligand>
</feature>
<dbReference type="Proteomes" id="UP000308037">
    <property type="component" value="Unassembled WGS sequence"/>
</dbReference>
<dbReference type="CDD" id="cd00408">
    <property type="entry name" value="DHDPS-like"/>
    <property type="match status" value="1"/>
</dbReference>
<dbReference type="Gene3D" id="3.20.20.70">
    <property type="entry name" value="Aldolase class I"/>
    <property type="match status" value="1"/>
</dbReference>
<comment type="caution">
    <text evidence="2">The sequence shown here is derived from an EMBL/GenBank/DDBJ whole genome shotgun (WGS) entry which is preliminary data.</text>
</comment>
<dbReference type="PANTHER" id="PTHR12128">
    <property type="entry name" value="DIHYDRODIPICOLINATE SYNTHASE"/>
    <property type="match status" value="1"/>
</dbReference>
<dbReference type="OrthoDB" id="196389at2157"/>
<sequence length="302" mass="31861">MTIDLSGVNPANVVPMTEDGAAIDEPGLKRHLDELAALDCVDGIVTNGHAGEVYALDSEERARVTELADEATDDDTPVVSGVVGGSTADVIAAADRMEAAGADGLLVVPPHTPIHTREDAAIGFFEDLSAGTDLPLVIFQHPHWAGGNYPPELLGKLARIDGVAAVKDAVWDVDHFQEDLRAIRGADVQLLVANDEHLLPSFALGGDGTILELAAVIPELISELFEAVEDSDIARAREAYDRMEPFIDAMYEPPVSDSHTRLKVALEIRGTIDSAAPRPPTAPIGEAEKASIEAAMDASGVL</sequence>
<evidence type="ECO:0000313" key="3">
    <source>
        <dbReference type="Proteomes" id="UP000308037"/>
    </source>
</evidence>
<protein>
    <submittedName>
        <fullName evidence="2">Dihydrodipicolinate synthase family protein</fullName>
    </submittedName>
</protein>
<proteinExistence type="predicted"/>
<reference evidence="2 3" key="1">
    <citation type="submission" date="2019-04" db="EMBL/GenBank/DDBJ databases">
        <title>Natronomonas sp. F20-122 a newhaloarchaeon isolated from a saline saltern of Isla Bacuta, Huelva, Spain.</title>
        <authorList>
            <person name="Duran-Viseras A."/>
            <person name="Sanchez-Porro C."/>
            <person name="Ventosa A."/>
        </authorList>
    </citation>
    <scope>NUCLEOTIDE SEQUENCE [LARGE SCALE GENOMIC DNA]</scope>
    <source>
        <strain evidence="2 3">F20-122</strain>
    </source>
</reference>
<dbReference type="Pfam" id="PF00701">
    <property type="entry name" value="DHDPS"/>
    <property type="match status" value="1"/>
</dbReference>
<dbReference type="EMBL" id="QKNX01000002">
    <property type="protein sequence ID" value="TKR26190.1"/>
    <property type="molecule type" value="Genomic_DNA"/>
</dbReference>
<gene>
    <name evidence="2" type="ORF">DM868_06765</name>
</gene>
<dbReference type="SUPFAM" id="SSF51569">
    <property type="entry name" value="Aldolase"/>
    <property type="match status" value="1"/>
</dbReference>
<dbReference type="InterPro" id="IPR002220">
    <property type="entry name" value="DapA-like"/>
</dbReference>
<accession>A0A4U5JAJ9</accession>
<dbReference type="GO" id="GO:0008840">
    <property type="term" value="F:4-hydroxy-tetrahydrodipicolinate synthase activity"/>
    <property type="evidence" value="ECO:0007669"/>
    <property type="project" value="TreeGrafter"/>
</dbReference>
<organism evidence="2 3">
    <name type="scientific">Natronomonas salsuginis</name>
    <dbReference type="NCBI Taxonomy" id="2217661"/>
    <lineage>
        <taxon>Archaea</taxon>
        <taxon>Methanobacteriati</taxon>
        <taxon>Methanobacteriota</taxon>
        <taxon>Stenosarchaea group</taxon>
        <taxon>Halobacteria</taxon>
        <taxon>Halobacteriales</taxon>
        <taxon>Natronomonadaceae</taxon>
        <taxon>Natronomonas</taxon>
    </lineage>
</organism>
<dbReference type="PANTHER" id="PTHR12128:SF72">
    <property type="entry name" value="DIHYDRODIPICOLINATE SYNTHASE"/>
    <property type="match status" value="1"/>
</dbReference>
<dbReference type="PIRSF" id="PIRSF001365">
    <property type="entry name" value="DHDPS"/>
    <property type="match status" value="1"/>
</dbReference>
<dbReference type="GO" id="GO:0008675">
    <property type="term" value="F:2-dehydro-3-deoxy-phosphogluconate aldolase activity"/>
    <property type="evidence" value="ECO:0007669"/>
    <property type="project" value="UniProtKB-ARBA"/>
</dbReference>
<evidence type="ECO:0000256" key="1">
    <source>
        <dbReference type="PIRSR" id="PIRSR001365-2"/>
    </source>
</evidence>
<dbReference type="InterPro" id="IPR013785">
    <property type="entry name" value="Aldolase_TIM"/>
</dbReference>
<keyword evidence="3" id="KW-1185">Reference proteome</keyword>
<name>A0A4U5JAJ9_9EURY</name>